<dbReference type="PRINTS" id="PR00081">
    <property type="entry name" value="GDHRDH"/>
</dbReference>
<dbReference type="InterPro" id="IPR051911">
    <property type="entry name" value="SDR_oxidoreductase"/>
</dbReference>
<dbReference type="InterPro" id="IPR002347">
    <property type="entry name" value="SDR_fam"/>
</dbReference>
<dbReference type="SUPFAM" id="SSF51735">
    <property type="entry name" value="NAD(P)-binding Rossmann-fold domains"/>
    <property type="match status" value="1"/>
</dbReference>
<dbReference type="GO" id="GO:0016491">
    <property type="term" value="F:oxidoreductase activity"/>
    <property type="evidence" value="ECO:0007669"/>
    <property type="project" value="UniProtKB-KW"/>
</dbReference>
<dbReference type="PANTHER" id="PTHR43976">
    <property type="entry name" value="SHORT CHAIN DEHYDROGENASE"/>
    <property type="match status" value="1"/>
</dbReference>
<evidence type="ECO:0000256" key="2">
    <source>
        <dbReference type="ARBA" id="ARBA00022857"/>
    </source>
</evidence>
<evidence type="ECO:0000313" key="5">
    <source>
        <dbReference type="EMBL" id="KAF7196922.1"/>
    </source>
</evidence>
<keyword evidence="2" id="KW-0521">NADP</keyword>
<comment type="caution">
    <text evidence="5">The sequence shown here is derived from an EMBL/GenBank/DDBJ whole genome shotgun (WGS) entry which is preliminary data.</text>
</comment>
<proteinExistence type="inferred from homology"/>
<dbReference type="PANTHER" id="PTHR43976:SF16">
    <property type="entry name" value="SHORT-CHAIN DEHYDROGENASE_REDUCTASE FAMILY PROTEIN"/>
    <property type="match status" value="1"/>
</dbReference>
<name>A0A8H6RT93_9PEZI</name>
<accession>A0A8H6RT93</accession>
<protein>
    <submittedName>
        <fullName evidence="5">Oxidoreductase claN</fullName>
    </submittedName>
</protein>
<dbReference type="InterPro" id="IPR036291">
    <property type="entry name" value="NAD(P)-bd_dom_sf"/>
</dbReference>
<dbReference type="OrthoDB" id="1274115at2759"/>
<keyword evidence="3" id="KW-0560">Oxidoreductase</keyword>
<evidence type="ECO:0000256" key="1">
    <source>
        <dbReference type="ARBA" id="ARBA00006484"/>
    </source>
</evidence>
<sequence length="288" mass="30400">MSFTFLITGASSGFGAAIAIHALEIGHIVVATARSVEQAKKAYPVIEELGGIWLTLDVTSPNTEVIVSEAVKKHHVNVLINNAGYALRGVLEDLSMHQLRDQMEANLFGALACTKGALPHFRERKAGTIVNISSTSGISGNAGYTAYAASKFAMEGWSESLAAEMACFGVRVLVVEPGGFRTNFQAAVTASEGSGDGEFVSEPYRGSPADEAARRISGGHGKQPGDPAKAAQAIVEAVTGSGRGQDVKGCLRLPLGKDAVQRAEAKIRDFQENVEKTKHIAKWAVFDS</sequence>
<dbReference type="InterPro" id="IPR020904">
    <property type="entry name" value="Sc_DH/Rdtase_CS"/>
</dbReference>
<gene>
    <name evidence="5" type="ORF">HII31_01840</name>
</gene>
<dbReference type="Pfam" id="PF00106">
    <property type="entry name" value="adh_short"/>
    <property type="match status" value="1"/>
</dbReference>
<comment type="similarity">
    <text evidence="1 4">Belongs to the short-chain dehydrogenases/reductases (SDR) family.</text>
</comment>
<dbReference type="PROSITE" id="PS00061">
    <property type="entry name" value="ADH_SHORT"/>
    <property type="match status" value="1"/>
</dbReference>
<organism evidence="5 6">
    <name type="scientific">Pseudocercospora fuligena</name>
    <dbReference type="NCBI Taxonomy" id="685502"/>
    <lineage>
        <taxon>Eukaryota</taxon>
        <taxon>Fungi</taxon>
        <taxon>Dikarya</taxon>
        <taxon>Ascomycota</taxon>
        <taxon>Pezizomycotina</taxon>
        <taxon>Dothideomycetes</taxon>
        <taxon>Dothideomycetidae</taxon>
        <taxon>Mycosphaerellales</taxon>
        <taxon>Mycosphaerellaceae</taxon>
        <taxon>Pseudocercospora</taxon>
    </lineage>
</organism>
<reference evidence="5" key="1">
    <citation type="submission" date="2020-04" db="EMBL/GenBank/DDBJ databases">
        <title>Draft genome resource of the tomato pathogen Pseudocercospora fuligena.</title>
        <authorList>
            <person name="Zaccaron A."/>
        </authorList>
    </citation>
    <scope>NUCLEOTIDE SEQUENCE</scope>
    <source>
        <strain evidence="5">PF001</strain>
    </source>
</reference>
<dbReference type="CDD" id="cd05374">
    <property type="entry name" value="17beta-HSD-like_SDR_c"/>
    <property type="match status" value="1"/>
</dbReference>
<dbReference type="PRINTS" id="PR00080">
    <property type="entry name" value="SDRFAMILY"/>
</dbReference>
<dbReference type="Proteomes" id="UP000660729">
    <property type="component" value="Unassembled WGS sequence"/>
</dbReference>
<evidence type="ECO:0000256" key="4">
    <source>
        <dbReference type="RuleBase" id="RU000363"/>
    </source>
</evidence>
<keyword evidence="6" id="KW-1185">Reference proteome</keyword>
<evidence type="ECO:0000313" key="6">
    <source>
        <dbReference type="Proteomes" id="UP000660729"/>
    </source>
</evidence>
<evidence type="ECO:0000256" key="3">
    <source>
        <dbReference type="ARBA" id="ARBA00023002"/>
    </source>
</evidence>
<dbReference type="EMBL" id="JABCIY010000022">
    <property type="protein sequence ID" value="KAF7196922.1"/>
    <property type="molecule type" value="Genomic_DNA"/>
</dbReference>
<dbReference type="Gene3D" id="3.40.50.720">
    <property type="entry name" value="NAD(P)-binding Rossmann-like Domain"/>
    <property type="match status" value="1"/>
</dbReference>
<dbReference type="AlphaFoldDB" id="A0A8H6RT93"/>